<reference evidence="1" key="1">
    <citation type="submission" date="2020-02" db="EMBL/GenBank/DDBJ databases">
        <authorList>
            <person name="Scholz U."/>
            <person name="Mascher M."/>
            <person name="Fiebig A."/>
        </authorList>
    </citation>
    <scope>NUCLEOTIDE SEQUENCE</scope>
</reference>
<dbReference type="EMBL" id="LR746271">
    <property type="protein sequence ID" value="CAA7401000.1"/>
    <property type="molecule type" value="Genomic_DNA"/>
</dbReference>
<accession>A0A7I8KTA9</accession>
<evidence type="ECO:0000313" key="1">
    <source>
        <dbReference type="EMBL" id="CAA7401000.1"/>
    </source>
</evidence>
<dbReference type="Proteomes" id="UP000663760">
    <property type="component" value="Chromosome 8"/>
</dbReference>
<sequence length="74" mass="8346">MRSRLPILGHLKMRLKQGLEEIKAWSTTFSCPRSSWKRDYLECIKTVTNQASVGLGLVCNEECCPTPHNGQLSP</sequence>
<name>A0A7I8KTA9_SPIIN</name>
<keyword evidence="2" id="KW-1185">Reference proteome</keyword>
<dbReference type="AlphaFoldDB" id="A0A7I8KTA9"/>
<proteinExistence type="predicted"/>
<gene>
    <name evidence="1" type="ORF">SI8410_08011678</name>
</gene>
<protein>
    <submittedName>
        <fullName evidence="1">Uncharacterized protein</fullName>
    </submittedName>
</protein>
<evidence type="ECO:0000313" key="2">
    <source>
        <dbReference type="Proteomes" id="UP000663760"/>
    </source>
</evidence>
<organism evidence="1 2">
    <name type="scientific">Spirodela intermedia</name>
    <name type="common">Intermediate duckweed</name>
    <dbReference type="NCBI Taxonomy" id="51605"/>
    <lineage>
        <taxon>Eukaryota</taxon>
        <taxon>Viridiplantae</taxon>
        <taxon>Streptophyta</taxon>
        <taxon>Embryophyta</taxon>
        <taxon>Tracheophyta</taxon>
        <taxon>Spermatophyta</taxon>
        <taxon>Magnoliopsida</taxon>
        <taxon>Liliopsida</taxon>
        <taxon>Araceae</taxon>
        <taxon>Lemnoideae</taxon>
        <taxon>Spirodela</taxon>
    </lineage>
</organism>